<dbReference type="InterPro" id="IPR004104">
    <property type="entry name" value="Gfo/Idh/MocA-like_OxRdtase_C"/>
</dbReference>
<feature type="domain" description="Gfo/Idh/MocA-like oxidoreductase N-terminal" evidence="1">
    <location>
        <begin position="7"/>
        <end position="119"/>
    </location>
</feature>
<dbReference type="GO" id="GO:0000166">
    <property type="term" value="F:nucleotide binding"/>
    <property type="evidence" value="ECO:0007669"/>
    <property type="project" value="InterPro"/>
</dbReference>
<dbReference type="InterPro" id="IPR051317">
    <property type="entry name" value="Gfo/Idh/MocA_oxidoreduct"/>
</dbReference>
<accession>A0A1T5EVB9</accession>
<dbReference type="Gene3D" id="3.40.50.720">
    <property type="entry name" value="NAD(P)-binding Rossmann-like Domain"/>
    <property type="match status" value="1"/>
</dbReference>
<dbReference type="PANTHER" id="PTHR43708">
    <property type="entry name" value="CONSERVED EXPRESSED OXIDOREDUCTASE (EUROFUNG)"/>
    <property type="match status" value="1"/>
</dbReference>
<sequence>MQIIKTALLAYGGSGKLFHAPFLNVHHGFQLIGAWERSKKNIQNDYPDAKSFDTLEEVLASDAELIIVNTPIYTHFEYAKKALEAGKNVLVEKAFTTTSEEAEILDKIAKEKNLKLCVYQNRRWDSDFLTVQKVLKSGELGEILEAEIRFERYNPNLSPKAWKEKKQPGSGILMDLGAHIIDQALVLFGWPEAVFADIRSLRPNTEVNDFFDILLYYPDNRVRLKATFFAKEQLPGYVLQGRNGSFIKMRGDVQEDELKLGKIPNRDTWGTEDSKNQGLINVGDKREKLETLQGNYLHLFDALYRSIVMDEPVPVSASDAVKSLKIMEAAEESSTKGIKILL</sequence>
<dbReference type="Pfam" id="PF01408">
    <property type="entry name" value="GFO_IDH_MocA"/>
    <property type="match status" value="1"/>
</dbReference>
<dbReference type="InterPro" id="IPR036291">
    <property type="entry name" value="NAD(P)-bd_dom_sf"/>
</dbReference>
<name>A0A1T5EVB9_9FLAO</name>
<dbReference type="RefSeq" id="WP_079666848.1">
    <property type="nucleotide sequence ID" value="NZ_FUYZ01000004.1"/>
</dbReference>
<dbReference type="PANTHER" id="PTHR43708:SF7">
    <property type="entry name" value="OXIDOREDUCTASE"/>
    <property type="match status" value="1"/>
</dbReference>
<reference evidence="3 4" key="1">
    <citation type="submission" date="2017-02" db="EMBL/GenBank/DDBJ databases">
        <authorList>
            <person name="Peterson S.W."/>
        </authorList>
    </citation>
    <scope>NUCLEOTIDE SEQUENCE [LARGE SCALE GENOMIC DNA]</scope>
    <source>
        <strain evidence="3 4">DSM 22323</strain>
    </source>
</reference>
<feature type="domain" description="Gfo/Idh/MocA-like oxidoreductase C-terminal" evidence="2">
    <location>
        <begin position="133"/>
        <end position="337"/>
    </location>
</feature>
<protein>
    <submittedName>
        <fullName evidence="3">Predicted dehydrogenase</fullName>
    </submittedName>
</protein>
<organism evidence="3 4">
    <name type="scientific">Soonwooa buanensis</name>
    <dbReference type="NCBI Taxonomy" id="619805"/>
    <lineage>
        <taxon>Bacteria</taxon>
        <taxon>Pseudomonadati</taxon>
        <taxon>Bacteroidota</taxon>
        <taxon>Flavobacteriia</taxon>
        <taxon>Flavobacteriales</taxon>
        <taxon>Weeksellaceae</taxon>
        <taxon>Chryseobacterium group</taxon>
        <taxon>Soonwooa</taxon>
    </lineage>
</organism>
<dbReference type="InterPro" id="IPR000683">
    <property type="entry name" value="Gfo/Idh/MocA-like_OxRdtase_N"/>
</dbReference>
<evidence type="ECO:0000259" key="2">
    <source>
        <dbReference type="Pfam" id="PF02894"/>
    </source>
</evidence>
<dbReference type="AlphaFoldDB" id="A0A1T5EVB9"/>
<evidence type="ECO:0000313" key="3">
    <source>
        <dbReference type="EMBL" id="SKB87831.1"/>
    </source>
</evidence>
<dbReference type="Gene3D" id="3.30.360.10">
    <property type="entry name" value="Dihydrodipicolinate Reductase, domain 2"/>
    <property type="match status" value="1"/>
</dbReference>
<dbReference type="Proteomes" id="UP000191112">
    <property type="component" value="Unassembled WGS sequence"/>
</dbReference>
<keyword evidence="4" id="KW-1185">Reference proteome</keyword>
<evidence type="ECO:0000259" key="1">
    <source>
        <dbReference type="Pfam" id="PF01408"/>
    </source>
</evidence>
<dbReference type="SUPFAM" id="SSF51735">
    <property type="entry name" value="NAD(P)-binding Rossmann-fold domains"/>
    <property type="match status" value="1"/>
</dbReference>
<dbReference type="EMBL" id="FUYZ01000004">
    <property type="protein sequence ID" value="SKB87831.1"/>
    <property type="molecule type" value="Genomic_DNA"/>
</dbReference>
<proteinExistence type="predicted"/>
<dbReference type="Pfam" id="PF02894">
    <property type="entry name" value="GFO_IDH_MocA_C"/>
    <property type="match status" value="1"/>
</dbReference>
<evidence type="ECO:0000313" key="4">
    <source>
        <dbReference type="Proteomes" id="UP000191112"/>
    </source>
</evidence>
<dbReference type="OrthoDB" id="9815825at2"/>
<dbReference type="STRING" id="619805.SAMN05660477_01602"/>
<gene>
    <name evidence="3" type="ORF">SAMN05660477_01602</name>
</gene>